<keyword evidence="4" id="KW-0735">Signal-anchor</keyword>
<feature type="region of interest" description="Disordered" evidence="7">
    <location>
        <begin position="191"/>
        <end position="222"/>
    </location>
</feature>
<reference evidence="11 12" key="1">
    <citation type="journal article" date="2022" name="Nat. Genet.">
        <title>Improved pea reference genome and pan-genome highlight genomic features and evolutionary characteristics.</title>
        <authorList>
            <person name="Yang T."/>
            <person name="Liu R."/>
            <person name="Luo Y."/>
            <person name="Hu S."/>
            <person name="Wang D."/>
            <person name="Wang C."/>
            <person name="Pandey M.K."/>
            <person name="Ge S."/>
            <person name="Xu Q."/>
            <person name="Li N."/>
            <person name="Li G."/>
            <person name="Huang Y."/>
            <person name="Saxena R.K."/>
            <person name="Ji Y."/>
            <person name="Li M."/>
            <person name="Yan X."/>
            <person name="He Y."/>
            <person name="Liu Y."/>
            <person name="Wang X."/>
            <person name="Xiang C."/>
            <person name="Varshney R.K."/>
            <person name="Ding H."/>
            <person name="Gao S."/>
            <person name="Zong X."/>
        </authorList>
    </citation>
    <scope>NUCLEOTIDE SEQUENCE [LARGE SCALE GENOMIC DNA]</scope>
    <source>
        <strain evidence="11 12">cv. Zhongwan 6</strain>
    </source>
</reference>
<evidence type="ECO:0000256" key="3">
    <source>
        <dbReference type="ARBA" id="ARBA00022692"/>
    </source>
</evidence>
<comment type="caution">
    <text evidence="11">The sequence shown here is derived from an EMBL/GenBank/DDBJ whole genome shotgun (WGS) entry which is preliminary data.</text>
</comment>
<evidence type="ECO:0000256" key="6">
    <source>
        <dbReference type="ARBA" id="ARBA00023136"/>
    </source>
</evidence>
<dbReference type="PANTHER" id="PTHR32285:SF208">
    <property type="entry name" value="PROTEIN TRICHOME BIREFRINGENCE-LIKE 2"/>
    <property type="match status" value="1"/>
</dbReference>
<gene>
    <name evidence="11" type="ORF">KIW84_023111</name>
</gene>
<comment type="similarity">
    <text evidence="2">Belongs to the PC-esterase family. TBL subfamily.</text>
</comment>
<evidence type="ECO:0000259" key="9">
    <source>
        <dbReference type="Pfam" id="PF13839"/>
    </source>
</evidence>
<feature type="domain" description="Trichome birefringence-like C-terminal" evidence="9">
    <location>
        <begin position="346"/>
        <end position="630"/>
    </location>
</feature>
<dbReference type="AlphaFoldDB" id="A0A9D4YC48"/>
<keyword evidence="3 8" id="KW-0812">Transmembrane</keyword>
<dbReference type="PANTHER" id="PTHR32285">
    <property type="entry name" value="PROTEIN TRICHOME BIREFRINGENCE-LIKE 9-RELATED"/>
    <property type="match status" value="1"/>
</dbReference>
<keyword evidence="12" id="KW-1185">Reference proteome</keyword>
<accession>A0A9D4YC48</accession>
<organism evidence="11 12">
    <name type="scientific">Pisum sativum</name>
    <name type="common">Garden pea</name>
    <name type="synonym">Lathyrus oleraceus</name>
    <dbReference type="NCBI Taxonomy" id="3888"/>
    <lineage>
        <taxon>Eukaryota</taxon>
        <taxon>Viridiplantae</taxon>
        <taxon>Streptophyta</taxon>
        <taxon>Embryophyta</taxon>
        <taxon>Tracheophyta</taxon>
        <taxon>Spermatophyta</taxon>
        <taxon>Magnoliopsida</taxon>
        <taxon>eudicotyledons</taxon>
        <taxon>Gunneridae</taxon>
        <taxon>Pentapetalae</taxon>
        <taxon>rosids</taxon>
        <taxon>fabids</taxon>
        <taxon>Fabales</taxon>
        <taxon>Fabaceae</taxon>
        <taxon>Papilionoideae</taxon>
        <taxon>50 kb inversion clade</taxon>
        <taxon>NPAAA clade</taxon>
        <taxon>Hologalegina</taxon>
        <taxon>IRL clade</taxon>
        <taxon>Fabeae</taxon>
        <taxon>Lathyrus</taxon>
    </lineage>
</organism>
<evidence type="ECO:0000256" key="8">
    <source>
        <dbReference type="SAM" id="Phobius"/>
    </source>
</evidence>
<evidence type="ECO:0000256" key="4">
    <source>
        <dbReference type="ARBA" id="ARBA00022968"/>
    </source>
</evidence>
<dbReference type="Pfam" id="PF14416">
    <property type="entry name" value="PMR5N"/>
    <property type="match status" value="1"/>
</dbReference>
<protein>
    <recommendedName>
        <fullName evidence="13">Trichome birefringence-like N-terminal domain-containing protein</fullName>
    </recommendedName>
</protein>
<dbReference type="InterPro" id="IPR029962">
    <property type="entry name" value="TBL"/>
</dbReference>
<keyword evidence="6 8" id="KW-0472">Membrane</keyword>
<evidence type="ECO:0000259" key="10">
    <source>
        <dbReference type="Pfam" id="PF14416"/>
    </source>
</evidence>
<evidence type="ECO:0008006" key="13">
    <source>
        <dbReference type="Google" id="ProtNLM"/>
    </source>
</evidence>
<dbReference type="EMBL" id="JAMSHJ010000002">
    <property type="protein sequence ID" value="KAI5436862.1"/>
    <property type="molecule type" value="Genomic_DNA"/>
</dbReference>
<evidence type="ECO:0000256" key="1">
    <source>
        <dbReference type="ARBA" id="ARBA00004167"/>
    </source>
</evidence>
<dbReference type="OrthoDB" id="630188at2759"/>
<dbReference type="Proteomes" id="UP001058974">
    <property type="component" value="Chromosome 2"/>
</dbReference>
<dbReference type="GO" id="GO:0016020">
    <property type="term" value="C:membrane"/>
    <property type="evidence" value="ECO:0007669"/>
    <property type="project" value="UniProtKB-SubCell"/>
</dbReference>
<dbReference type="InterPro" id="IPR026057">
    <property type="entry name" value="TBL_C"/>
</dbReference>
<dbReference type="InterPro" id="IPR025846">
    <property type="entry name" value="TBL_N"/>
</dbReference>
<dbReference type="Gramene" id="Psat02G0311100-T1">
    <property type="protein sequence ID" value="KAI5436862.1"/>
    <property type="gene ID" value="KIW84_023111"/>
</dbReference>
<feature type="domain" description="Trichome birefringence-like N-terminal" evidence="10">
    <location>
        <begin position="292"/>
        <end position="345"/>
    </location>
</feature>
<dbReference type="GO" id="GO:0005794">
    <property type="term" value="C:Golgi apparatus"/>
    <property type="evidence" value="ECO:0007669"/>
    <property type="project" value="TreeGrafter"/>
</dbReference>
<sequence length="642" mass="73165">MECTKRITISEHFLSYRTKILSGFTLGVLGSLVFLTLLFFNSSFKIPKLQVFIQGSQLNRNSSSSFSKWHFPFSTFSSDSNLSVTPLHTIHEEEEQQSVTRQVNVSDKGFQNGKTNSGNFSESLSDRDRVAKVGNLSVGETRLGNYSENLLDRDRVAKAGNLSVGETRLGNFSENLLDRDRVAKAGNLSVGKSEIDGKGNSSVSVSVEKTTERIDGKGNSTASVSVEKTIDRIDGNGNSTASVSVEKTIDRIDGKGNSTASVSVEKTIDRIDGKGNSSVSVAVEKTIERIDEKCDIFDGNWVRDESKPYYPLGSCPYVDRDFDCHLNGRPDSDYVKWKWKPSKCDIPSLNATDFLEKLRGQRLVFVGDSLNRNMWESMVCILRQSISDKKRVHEISGKRRFKKKGVYSFRFEDYNCSVDFVSSTFIVRESTFSGINGSFETLRLDLMDEKTIRYHDAEIIVFNTGHWWTHEKTSKGEDYYQEGNHVYPRLEVLDAYKRALTTWARWIDNNIDPNRTHVFFRGYSVTHFSGGQWNSGGKCHKETEPIYKGDHLRKYPPKMRVLDYIIPKMKTPVIFMNISRMTDYRKDAHPSIYRMEYKTKEEWATAEQHQDCSHWCLPGVPDTWNELLYASLLKYGKGNWKT</sequence>
<evidence type="ECO:0000256" key="7">
    <source>
        <dbReference type="SAM" id="MobiDB-lite"/>
    </source>
</evidence>
<proteinExistence type="inferred from homology"/>
<name>A0A9D4YC48_PEA</name>
<dbReference type="GO" id="GO:0016413">
    <property type="term" value="F:O-acetyltransferase activity"/>
    <property type="evidence" value="ECO:0007669"/>
    <property type="project" value="InterPro"/>
</dbReference>
<evidence type="ECO:0000313" key="12">
    <source>
        <dbReference type="Proteomes" id="UP001058974"/>
    </source>
</evidence>
<evidence type="ECO:0000313" key="11">
    <source>
        <dbReference type="EMBL" id="KAI5436862.1"/>
    </source>
</evidence>
<evidence type="ECO:0000256" key="2">
    <source>
        <dbReference type="ARBA" id="ARBA00007727"/>
    </source>
</evidence>
<dbReference type="Pfam" id="PF13839">
    <property type="entry name" value="PC-Esterase"/>
    <property type="match status" value="1"/>
</dbReference>
<keyword evidence="5 8" id="KW-1133">Transmembrane helix</keyword>
<evidence type="ECO:0000256" key="5">
    <source>
        <dbReference type="ARBA" id="ARBA00022989"/>
    </source>
</evidence>
<comment type="subcellular location">
    <subcellularLocation>
        <location evidence="1">Membrane</location>
        <topology evidence="1">Single-pass membrane protein</topology>
    </subcellularLocation>
</comment>
<feature type="transmembrane region" description="Helical" evidence="8">
    <location>
        <begin position="20"/>
        <end position="40"/>
    </location>
</feature>